<dbReference type="Proteomes" id="UP000548423">
    <property type="component" value="Unassembled WGS sequence"/>
</dbReference>
<dbReference type="EMBL" id="JACCBX010000019">
    <property type="protein sequence ID" value="NYE09224.1"/>
    <property type="molecule type" value="Genomic_DNA"/>
</dbReference>
<organism evidence="1 2">
    <name type="scientific">Neobacillus niacini</name>
    <dbReference type="NCBI Taxonomy" id="86668"/>
    <lineage>
        <taxon>Bacteria</taxon>
        <taxon>Bacillati</taxon>
        <taxon>Bacillota</taxon>
        <taxon>Bacilli</taxon>
        <taxon>Bacillales</taxon>
        <taxon>Bacillaceae</taxon>
        <taxon>Neobacillus</taxon>
    </lineage>
</organism>
<reference evidence="2" key="1">
    <citation type="submission" date="2020-07" db="EMBL/GenBank/DDBJ databases">
        <authorList>
            <person name="Partida-Martinez L."/>
            <person name="Huntemann M."/>
            <person name="Clum A."/>
            <person name="Wang J."/>
            <person name="Palaniappan K."/>
            <person name="Ritter S."/>
            <person name="Chen I.-M."/>
            <person name="Stamatis D."/>
            <person name="Reddy T."/>
            <person name="O'Malley R."/>
            <person name="Daum C."/>
            <person name="Shapiro N."/>
            <person name="Ivanova N."/>
            <person name="Kyrpides N."/>
            <person name="Woyke T."/>
        </authorList>
    </citation>
    <scope>NUCLEOTIDE SEQUENCE [LARGE SCALE GENOMIC DNA]</scope>
    <source>
        <strain evidence="2">AT2.8</strain>
    </source>
</reference>
<evidence type="ECO:0000313" key="2">
    <source>
        <dbReference type="Proteomes" id="UP000548423"/>
    </source>
</evidence>
<protein>
    <submittedName>
        <fullName evidence="1">Uncharacterized protein</fullName>
    </submittedName>
</protein>
<dbReference type="AlphaFoldDB" id="A0A852TQS3"/>
<name>A0A852TQS3_9BACI</name>
<reference evidence="2" key="2">
    <citation type="submission" date="2020-08" db="EMBL/GenBank/DDBJ databases">
        <title>The Agave Microbiome: Exploring the role of microbial communities in plant adaptations to desert environments.</title>
        <authorList>
            <person name="Partida-Martinez L.P."/>
        </authorList>
    </citation>
    <scope>NUCLEOTIDE SEQUENCE [LARGE SCALE GENOMIC DNA]</scope>
    <source>
        <strain evidence="2">AT2.8</strain>
    </source>
</reference>
<sequence length="55" mass="6683">MTSAKMFFKLLFSHFIELNRSLTHQPMCVVPLKELIHMKLNGIQIPLKKHFYRYY</sequence>
<gene>
    <name evidence="1" type="ORF">F4694_006081</name>
</gene>
<comment type="caution">
    <text evidence="1">The sequence shown here is derived from an EMBL/GenBank/DDBJ whole genome shotgun (WGS) entry which is preliminary data.</text>
</comment>
<evidence type="ECO:0000313" key="1">
    <source>
        <dbReference type="EMBL" id="NYE09224.1"/>
    </source>
</evidence>
<accession>A0A852TQS3</accession>
<proteinExistence type="predicted"/>